<dbReference type="AlphaFoldDB" id="A0AAD3RAF6"/>
<feature type="compositionally biased region" description="Basic and acidic residues" evidence="2">
    <location>
        <begin position="387"/>
        <end position="403"/>
    </location>
</feature>
<dbReference type="PROSITE" id="PS50088">
    <property type="entry name" value="ANK_REPEAT"/>
    <property type="match status" value="1"/>
</dbReference>
<feature type="compositionally biased region" description="Polar residues" evidence="2">
    <location>
        <begin position="449"/>
        <end position="476"/>
    </location>
</feature>
<feature type="region of interest" description="Disordered" evidence="2">
    <location>
        <begin position="656"/>
        <end position="676"/>
    </location>
</feature>
<comment type="caution">
    <text evidence="3">The sequence shown here is derived from an EMBL/GenBank/DDBJ whole genome shotgun (WGS) entry which is preliminary data.</text>
</comment>
<feature type="compositionally biased region" description="Basic and acidic residues" evidence="2">
    <location>
        <begin position="591"/>
        <end position="605"/>
    </location>
</feature>
<dbReference type="Proteomes" id="UP001279410">
    <property type="component" value="Unassembled WGS sequence"/>
</dbReference>
<dbReference type="SUPFAM" id="SSF48403">
    <property type="entry name" value="Ankyrin repeat"/>
    <property type="match status" value="1"/>
</dbReference>
<feature type="region of interest" description="Disordered" evidence="2">
    <location>
        <begin position="434"/>
        <end position="605"/>
    </location>
</feature>
<dbReference type="InterPro" id="IPR002110">
    <property type="entry name" value="Ankyrin_rpt"/>
</dbReference>
<evidence type="ECO:0000256" key="1">
    <source>
        <dbReference type="PROSITE-ProRule" id="PRU00023"/>
    </source>
</evidence>
<protein>
    <submittedName>
        <fullName evidence="3">Ankyrin repeat domain-containing protein SOWAHC isoform X3</fullName>
    </submittedName>
</protein>
<reference evidence="3" key="1">
    <citation type="submission" date="2022-08" db="EMBL/GenBank/DDBJ databases">
        <title>Genome sequencing of akame (Lates japonicus).</title>
        <authorList>
            <person name="Hashiguchi Y."/>
            <person name="Takahashi H."/>
        </authorList>
    </citation>
    <scope>NUCLEOTIDE SEQUENCE</scope>
    <source>
        <strain evidence="3">Kochi</strain>
    </source>
</reference>
<feature type="compositionally biased region" description="Polar residues" evidence="2">
    <location>
        <begin position="499"/>
        <end position="514"/>
    </location>
</feature>
<feature type="compositionally biased region" description="Basic and acidic residues" evidence="2">
    <location>
        <begin position="349"/>
        <end position="380"/>
    </location>
</feature>
<evidence type="ECO:0000313" key="4">
    <source>
        <dbReference type="Proteomes" id="UP001279410"/>
    </source>
</evidence>
<feature type="compositionally biased region" description="Polar residues" evidence="2">
    <location>
        <begin position="8"/>
        <end position="25"/>
    </location>
</feature>
<feature type="region of interest" description="Disordered" evidence="2">
    <location>
        <begin position="1"/>
        <end position="26"/>
    </location>
</feature>
<organism evidence="3 4">
    <name type="scientific">Lates japonicus</name>
    <name type="common">Japanese lates</name>
    <dbReference type="NCBI Taxonomy" id="270547"/>
    <lineage>
        <taxon>Eukaryota</taxon>
        <taxon>Metazoa</taxon>
        <taxon>Chordata</taxon>
        <taxon>Craniata</taxon>
        <taxon>Vertebrata</taxon>
        <taxon>Euteleostomi</taxon>
        <taxon>Actinopterygii</taxon>
        <taxon>Neopterygii</taxon>
        <taxon>Teleostei</taxon>
        <taxon>Neoteleostei</taxon>
        <taxon>Acanthomorphata</taxon>
        <taxon>Carangaria</taxon>
        <taxon>Carangaria incertae sedis</taxon>
        <taxon>Centropomidae</taxon>
        <taxon>Lates</taxon>
    </lineage>
</organism>
<keyword evidence="4" id="KW-1185">Reference proteome</keyword>
<feature type="repeat" description="ANK" evidence="1">
    <location>
        <begin position="92"/>
        <end position="124"/>
    </location>
</feature>
<sequence length="676" mass="75959">MGVWLQAESDQTKAFTKQTSSQQQRGAADWQEETCLIFSVSHRVQLILEKDWVEEPSSGEHGQRPAAQPGAQPRAGRSFLFRRDGSLRGPRALRTALHWAAKQGRQEVVDMMLCSGADVNARSQLGMALISGTGSFWSSTSMPGNRGGLALMLSQALQFTVDTRILQGSHTQSSLRDYQEGGCSLLGRLHSVFNKPDCQSGQPDSSVTLPLLLSRSTQSGSDQPAGFSASVFVSYDRWISGLTLLGPRGICSSGSTQEPVNNHSLTLFIVGPLMNRGWSGLESGEFEQFKFLLLALDLTNTSLNTVYRSGPHRDQVHTEIRSTEIRSRDQVHTESGPDQVTQRSGPHRVRSEIRSTHEISPHRDQVHRDQVTQDQVHTEIRSTQVRSTRDQVHTDQVHRDEVHTEIRSTQVRSTVKSTGGVHTEIRFLGIRSTEIRSHTVKSHTEDSGPQRSSPTQVRSTRSGPQNQVTHRISPTESGPHRDQVHRDQVHRDQVHTEFRSTQVRSTQVRSTQRSGPHRSGPHRSGPQRSGPQRSGPTEIRSTQGSGPQRSGPHRDQVHTDQVHTDQVHTEIRSTQRSSPHTEIRSTQVRSTEIRSHRDQVHRDQVHTEVRSTQIRSTEIRSTQGRVPHRDQVHTGRRSTEIRSTEVRLHRDQVHRDQVHTGQVHRDQVHTEIRSTH</sequence>
<dbReference type="EMBL" id="BRZM01000047">
    <property type="protein sequence ID" value="GLD61773.1"/>
    <property type="molecule type" value="Genomic_DNA"/>
</dbReference>
<dbReference type="Gene3D" id="1.25.40.20">
    <property type="entry name" value="Ankyrin repeat-containing domain"/>
    <property type="match status" value="1"/>
</dbReference>
<gene>
    <name evidence="3" type="ORF">AKAME5_001355200</name>
</gene>
<feature type="compositionally biased region" description="Basic and acidic residues" evidence="2">
    <location>
        <begin position="311"/>
        <end position="332"/>
    </location>
</feature>
<dbReference type="PROSITE" id="PS50297">
    <property type="entry name" value="ANK_REP_REGION"/>
    <property type="match status" value="1"/>
</dbReference>
<evidence type="ECO:0000256" key="2">
    <source>
        <dbReference type="SAM" id="MobiDB-lite"/>
    </source>
</evidence>
<feature type="compositionally biased region" description="Low complexity" evidence="2">
    <location>
        <begin position="64"/>
        <end position="75"/>
    </location>
</feature>
<proteinExistence type="predicted"/>
<feature type="region of interest" description="Disordered" evidence="2">
    <location>
        <begin position="56"/>
        <end position="75"/>
    </location>
</feature>
<evidence type="ECO:0000313" key="3">
    <source>
        <dbReference type="EMBL" id="GLD61773.1"/>
    </source>
</evidence>
<dbReference type="Pfam" id="PF00023">
    <property type="entry name" value="Ank"/>
    <property type="match status" value="1"/>
</dbReference>
<dbReference type="SMART" id="SM00248">
    <property type="entry name" value="ANK"/>
    <property type="match status" value="1"/>
</dbReference>
<accession>A0AAD3RAF6</accession>
<feature type="compositionally biased region" description="Polar residues" evidence="2">
    <location>
        <begin position="526"/>
        <end position="548"/>
    </location>
</feature>
<dbReference type="InterPro" id="IPR036770">
    <property type="entry name" value="Ankyrin_rpt-contain_sf"/>
</dbReference>
<feature type="compositionally biased region" description="Basic and acidic residues" evidence="2">
    <location>
        <begin position="434"/>
        <end position="448"/>
    </location>
</feature>
<feature type="compositionally biased region" description="Basic and acidic residues" evidence="2">
    <location>
        <begin position="478"/>
        <end position="498"/>
    </location>
</feature>
<feature type="region of interest" description="Disordered" evidence="2">
    <location>
        <begin position="307"/>
        <end position="403"/>
    </location>
</feature>
<feature type="compositionally biased region" description="Basic and acidic residues" evidence="2">
    <location>
        <begin position="552"/>
        <end position="583"/>
    </location>
</feature>
<name>A0AAD3RAF6_LATJO</name>
<keyword evidence="1" id="KW-0040">ANK repeat</keyword>
<feature type="non-terminal residue" evidence="3">
    <location>
        <position position="1"/>
    </location>
</feature>